<dbReference type="CDD" id="cd00118">
    <property type="entry name" value="LysM"/>
    <property type="match status" value="2"/>
</dbReference>
<protein>
    <recommendedName>
        <fullName evidence="1">LysM domain-containing protein</fullName>
    </recommendedName>
</protein>
<dbReference type="STRING" id="1802694.A2918_03775"/>
<organism evidence="2 3">
    <name type="scientific">Candidatus Yanofskybacteria bacterium RIFCSPLOWO2_01_FULL_42_49</name>
    <dbReference type="NCBI Taxonomy" id="1802694"/>
    <lineage>
        <taxon>Bacteria</taxon>
        <taxon>Candidatus Yanofskyibacteriota</taxon>
    </lineage>
</organism>
<proteinExistence type="predicted"/>
<dbReference type="InterPro" id="IPR050570">
    <property type="entry name" value="Cell_wall_metabolism_enzyme"/>
</dbReference>
<name>A0A1F8GDM2_9BACT</name>
<accession>A0A1F8GDM2</accession>
<dbReference type="Proteomes" id="UP000178227">
    <property type="component" value="Unassembled WGS sequence"/>
</dbReference>
<dbReference type="SUPFAM" id="SSF51261">
    <property type="entry name" value="Duplicated hybrid motif"/>
    <property type="match status" value="1"/>
</dbReference>
<feature type="domain" description="LysM" evidence="1">
    <location>
        <begin position="113"/>
        <end position="157"/>
    </location>
</feature>
<dbReference type="PROSITE" id="PS51782">
    <property type="entry name" value="LYSM"/>
    <property type="match status" value="2"/>
</dbReference>
<dbReference type="CDD" id="cd12797">
    <property type="entry name" value="M23_peptidase"/>
    <property type="match status" value="1"/>
</dbReference>
<dbReference type="InterPro" id="IPR016047">
    <property type="entry name" value="M23ase_b-sheet_dom"/>
</dbReference>
<dbReference type="Pfam" id="PF01551">
    <property type="entry name" value="Peptidase_M23"/>
    <property type="match status" value="1"/>
</dbReference>
<dbReference type="Gene3D" id="3.10.350.10">
    <property type="entry name" value="LysM domain"/>
    <property type="match status" value="2"/>
</dbReference>
<evidence type="ECO:0000313" key="2">
    <source>
        <dbReference type="EMBL" id="OGN23130.1"/>
    </source>
</evidence>
<comment type="caution">
    <text evidence="2">The sequence shown here is derived from an EMBL/GenBank/DDBJ whole genome shotgun (WGS) entry which is preliminary data.</text>
</comment>
<evidence type="ECO:0000313" key="3">
    <source>
        <dbReference type="Proteomes" id="UP000178227"/>
    </source>
</evidence>
<dbReference type="SMART" id="SM00257">
    <property type="entry name" value="LysM"/>
    <property type="match status" value="2"/>
</dbReference>
<dbReference type="GO" id="GO:0004222">
    <property type="term" value="F:metalloendopeptidase activity"/>
    <property type="evidence" value="ECO:0007669"/>
    <property type="project" value="TreeGrafter"/>
</dbReference>
<dbReference type="Gene3D" id="2.70.70.10">
    <property type="entry name" value="Glucose Permease (Domain IIA)"/>
    <property type="match status" value="1"/>
</dbReference>
<dbReference type="AlphaFoldDB" id="A0A1F8GDM2"/>
<evidence type="ECO:0000259" key="1">
    <source>
        <dbReference type="PROSITE" id="PS51782"/>
    </source>
</evidence>
<dbReference type="PANTHER" id="PTHR21666:SF270">
    <property type="entry name" value="MUREIN HYDROLASE ACTIVATOR ENVC"/>
    <property type="match status" value="1"/>
</dbReference>
<reference evidence="2 3" key="1">
    <citation type="journal article" date="2016" name="Nat. Commun.">
        <title>Thousands of microbial genomes shed light on interconnected biogeochemical processes in an aquifer system.</title>
        <authorList>
            <person name="Anantharaman K."/>
            <person name="Brown C.T."/>
            <person name="Hug L.A."/>
            <person name="Sharon I."/>
            <person name="Castelle C.J."/>
            <person name="Probst A.J."/>
            <person name="Thomas B.C."/>
            <person name="Singh A."/>
            <person name="Wilkins M.J."/>
            <person name="Karaoz U."/>
            <person name="Brodie E.L."/>
            <person name="Williams K.H."/>
            <person name="Hubbard S.S."/>
            <person name="Banfield J.F."/>
        </authorList>
    </citation>
    <scope>NUCLEOTIDE SEQUENCE [LARGE SCALE GENOMIC DNA]</scope>
</reference>
<dbReference type="Pfam" id="PF01476">
    <property type="entry name" value="LysM"/>
    <property type="match status" value="2"/>
</dbReference>
<dbReference type="InterPro" id="IPR018392">
    <property type="entry name" value="LysM"/>
</dbReference>
<sequence>MYGTIVLAVTILIIKGSGGDGQTTLFNTFVKRYIEETSASILSSNRPNTSGYLADISGLTAWENGSAAMAKPGQGGPEPSLEPTTIQDNSVFSHNPAATDYIEKTADKRVQVVEYTVQPGDKLSFIALDYGVSIESIMWANNLRDSDSIRPEQVLKIPPISGIIHIVKKGDTVGSIAKKYGVEVENVVAYNGLPQDGQLQIDDEIIVPDGKIKGSSGIATTRTSPFSHLPSLGDYFLIPTTGYNWGRIHGRNGVDIANSCGTNIFAAANGSVATSDAVGWNGGFGKYIKLIHPNGTETLYAHNSKLLVGVGETVSRGQLIASMGSTGRSTGCHLHFEVHGARNPLVK</sequence>
<dbReference type="EMBL" id="MGKI01000004">
    <property type="protein sequence ID" value="OGN23130.1"/>
    <property type="molecule type" value="Genomic_DNA"/>
</dbReference>
<dbReference type="InterPro" id="IPR036779">
    <property type="entry name" value="LysM_dom_sf"/>
</dbReference>
<gene>
    <name evidence="2" type="ORF">A2918_03775</name>
</gene>
<dbReference type="InterPro" id="IPR011055">
    <property type="entry name" value="Dup_hybrid_motif"/>
</dbReference>
<feature type="domain" description="LysM" evidence="1">
    <location>
        <begin position="163"/>
        <end position="207"/>
    </location>
</feature>
<dbReference type="PANTHER" id="PTHR21666">
    <property type="entry name" value="PEPTIDASE-RELATED"/>
    <property type="match status" value="1"/>
</dbReference>